<evidence type="ECO:0000256" key="1">
    <source>
        <dbReference type="SAM" id="SignalP"/>
    </source>
</evidence>
<keyword evidence="1" id="KW-0732">Signal</keyword>
<feature type="chain" id="PRO_5002579382" description="Pili assembly chaperone N-terminal domain-containing protein" evidence="1">
    <location>
        <begin position="30"/>
        <end position="266"/>
    </location>
</feature>
<dbReference type="Gene3D" id="2.60.40.10">
    <property type="entry name" value="Immunoglobulins"/>
    <property type="match status" value="1"/>
</dbReference>
<organism evidence="3 4">
    <name type="scientific">Aurantiacibacter luteus</name>
    <dbReference type="NCBI Taxonomy" id="1581420"/>
    <lineage>
        <taxon>Bacteria</taxon>
        <taxon>Pseudomonadati</taxon>
        <taxon>Pseudomonadota</taxon>
        <taxon>Alphaproteobacteria</taxon>
        <taxon>Sphingomonadales</taxon>
        <taxon>Erythrobacteraceae</taxon>
        <taxon>Aurantiacibacter</taxon>
    </lineage>
</organism>
<gene>
    <name evidence="3" type="ORF">AAW00_06410</name>
</gene>
<dbReference type="EMBL" id="LBHB01000002">
    <property type="protein sequence ID" value="KLE33952.1"/>
    <property type="molecule type" value="Genomic_DNA"/>
</dbReference>
<dbReference type="Pfam" id="PF00345">
    <property type="entry name" value="PapD_N"/>
    <property type="match status" value="1"/>
</dbReference>
<dbReference type="InterPro" id="IPR008962">
    <property type="entry name" value="PapD-like_sf"/>
</dbReference>
<protein>
    <recommendedName>
        <fullName evidence="2">Pili assembly chaperone N-terminal domain-containing protein</fullName>
    </recommendedName>
</protein>
<comment type="caution">
    <text evidence="3">The sequence shown here is derived from an EMBL/GenBank/DDBJ whole genome shotgun (WGS) entry which is preliminary data.</text>
</comment>
<name>A0A0G9MT43_9SPHN</name>
<dbReference type="STRING" id="1581420.AAW00_06410"/>
<dbReference type="AlphaFoldDB" id="A0A0G9MT43"/>
<evidence type="ECO:0000313" key="4">
    <source>
        <dbReference type="Proteomes" id="UP000053464"/>
    </source>
</evidence>
<keyword evidence="4" id="KW-1185">Reference proteome</keyword>
<dbReference type="InterPro" id="IPR013783">
    <property type="entry name" value="Ig-like_fold"/>
</dbReference>
<feature type="signal peptide" evidence="1">
    <location>
        <begin position="1"/>
        <end position="29"/>
    </location>
</feature>
<dbReference type="InterPro" id="IPR016147">
    <property type="entry name" value="Pili_assmbl_chaperone_N"/>
</dbReference>
<dbReference type="PATRIC" id="fig|1581420.6.peg.1302"/>
<dbReference type="PANTHER" id="PTHR30251:SF4">
    <property type="entry name" value="SLR1668 PROTEIN"/>
    <property type="match status" value="1"/>
</dbReference>
<feature type="domain" description="Pili assembly chaperone N-terminal" evidence="2">
    <location>
        <begin position="43"/>
        <end position="158"/>
    </location>
</feature>
<evidence type="ECO:0000313" key="3">
    <source>
        <dbReference type="EMBL" id="KLE33952.1"/>
    </source>
</evidence>
<reference evidence="3 4" key="1">
    <citation type="submission" date="2015-04" db="EMBL/GenBank/DDBJ databases">
        <title>The draft genome sequence of Erythrobacter luteus KA37.</title>
        <authorList>
            <person name="Zhuang L."/>
            <person name="Liu Y."/>
            <person name="Shao Z."/>
        </authorList>
    </citation>
    <scope>NUCLEOTIDE SEQUENCE [LARGE SCALE GENOMIC DNA]</scope>
    <source>
        <strain evidence="3 4">KA37</strain>
    </source>
</reference>
<dbReference type="GO" id="GO:0030288">
    <property type="term" value="C:outer membrane-bounded periplasmic space"/>
    <property type="evidence" value="ECO:0007669"/>
    <property type="project" value="InterPro"/>
</dbReference>
<dbReference type="PANTHER" id="PTHR30251">
    <property type="entry name" value="PILUS ASSEMBLY CHAPERONE"/>
    <property type="match status" value="1"/>
</dbReference>
<sequence>MQMLVKLWRRGVATLGALALVMGPTPASAMRVSPMVVEMESQSGAAVARIEVQNINQGSLAFETRIYRMTLDADGNIVEEPADEDFLVFPPQGVLSPGARQVVRLQWAGAPDIAASQAYYVSVNQLPIAFAPADSENVAAQVQVVYNMRALVVVAPPGATPNVSAQSVRPVTYTPDSPPGSTEVAQSVRGLEITLANTGRRHAMMSGFNWRFEGTDTEGQPLRVDVSSEELNRAVGTGYVPALGQRTFRIPVLGFSDQPVRLTFFQ</sequence>
<dbReference type="SUPFAM" id="SSF49354">
    <property type="entry name" value="PapD-like"/>
    <property type="match status" value="1"/>
</dbReference>
<dbReference type="InterPro" id="IPR050643">
    <property type="entry name" value="Periplasmic_pilus_chap"/>
</dbReference>
<accession>A0A0G9MT43</accession>
<proteinExistence type="predicted"/>
<dbReference type="Proteomes" id="UP000053464">
    <property type="component" value="Unassembled WGS sequence"/>
</dbReference>
<evidence type="ECO:0000259" key="2">
    <source>
        <dbReference type="Pfam" id="PF00345"/>
    </source>
</evidence>
<dbReference type="GO" id="GO:0071555">
    <property type="term" value="P:cell wall organization"/>
    <property type="evidence" value="ECO:0007669"/>
    <property type="project" value="InterPro"/>
</dbReference>